<dbReference type="Proteomes" id="UP000253729">
    <property type="component" value="Unassembled WGS sequence"/>
</dbReference>
<dbReference type="AlphaFoldDB" id="A0A3F3PL45"/>
<protein>
    <submittedName>
        <fullName evidence="1">Uncharacterized protein</fullName>
    </submittedName>
</protein>
<name>A0A3F3PL45_9EURO</name>
<proteinExistence type="predicted"/>
<dbReference type="EMBL" id="KZ852086">
    <property type="protein sequence ID" value="RDH27655.1"/>
    <property type="molecule type" value="Genomic_DNA"/>
</dbReference>
<keyword evidence="2" id="KW-1185">Reference proteome</keyword>
<sequence>MACLAQTQAAAPMLINATSSLVTPASQPAMETSSPGRRLFFYFFTMYAHGEERTTADIADITVQSRCLYTRNPPSFFFFPCLDKARSGNVCGSPHANIHPPEAFSLPCCLLLLQVDHHHPRFVSIWTLLAAL</sequence>
<evidence type="ECO:0000313" key="2">
    <source>
        <dbReference type="Proteomes" id="UP000253729"/>
    </source>
</evidence>
<dbReference type="RefSeq" id="XP_026620677.1">
    <property type="nucleotide sequence ID" value="XM_026763579.1"/>
</dbReference>
<organism evidence="1 2">
    <name type="scientific">Aspergillus welwitschiae</name>
    <dbReference type="NCBI Taxonomy" id="1341132"/>
    <lineage>
        <taxon>Eukaryota</taxon>
        <taxon>Fungi</taxon>
        <taxon>Dikarya</taxon>
        <taxon>Ascomycota</taxon>
        <taxon>Pezizomycotina</taxon>
        <taxon>Eurotiomycetes</taxon>
        <taxon>Eurotiomycetidae</taxon>
        <taxon>Eurotiales</taxon>
        <taxon>Aspergillaceae</taxon>
        <taxon>Aspergillus</taxon>
        <taxon>Aspergillus subgen. Circumdati</taxon>
    </lineage>
</organism>
<evidence type="ECO:0000313" key="1">
    <source>
        <dbReference type="EMBL" id="RDH27655.1"/>
    </source>
</evidence>
<accession>A0A3F3PL45</accession>
<reference evidence="1 2" key="1">
    <citation type="submission" date="2018-07" db="EMBL/GenBank/DDBJ databases">
        <title>The genomes of Aspergillus section Nigri reveals drivers in fungal speciation.</title>
        <authorList>
            <consortium name="DOE Joint Genome Institute"/>
            <person name="Vesth T.C."/>
            <person name="Nybo J."/>
            <person name="Theobald S."/>
            <person name="Brandl J."/>
            <person name="Frisvad J.C."/>
            <person name="Nielsen K.F."/>
            <person name="Lyhne E.K."/>
            <person name="Kogle M.E."/>
            <person name="Kuo A."/>
            <person name="Riley R."/>
            <person name="Clum A."/>
            <person name="Nolan M."/>
            <person name="Lipzen A."/>
            <person name="Salamov A."/>
            <person name="Henrissat B."/>
            <person name="Wiebenga A."/>
            <person name="De vries R.P."/>
            <person name="Grigoriev I.V."/>
            <person name="Mortensen U.H."/>
            <person name="Andersen M.R."/>
            <person name="Baker S.E."/>
        </authorList>
    </citation>
    <scope>NUCLEOTIDE SEQUENCE [LARGE SCALE GENOMIC DNA]</scope>
    <source>
        <strain evidence="1 2">CBS 139.54b</strain>
    </source>
</reference>
<dbReference type="GeneID" id="38131935"/>
<gene>
    <name evidence="1" type="ORF">BDQ94DRAFT_111868</name>
</gene>